<evidence type="ECO:0000256" key="2">
    <source>
        <dbReference type="ARBA" id="ARBA00022475"/>
    </source>
</evidence>
<dbReference type="SMART" id="SM01381">
    <property type="entry name" value="7TM_GPCR_Srsx"/>
    <property type="match status" value="1"/>
</dbReference>
<proteinExistence type="predicted"/>
<sequence length="355" mass="39791">MSSSNVTFDIRIAADDSSDVQDENPALFHAAMGIIAFLSVGGIVAFVMVAIALDRYLCIVHPFKHTMTLVRAKLIVFVLALIAVCIGLFCCLVYGVYNDGEDSISLAFKGNVTEERNKFLNANETLFLNDTYSFNMHSRKGIVYNGTCSRNTILISDITFKGIQMFYSSLFGVCAVFVIVLYISIYQRVSSRRQRLRIVGNRYCTCCISSSTVEHEQTEFTMLHNEGNKMVEIDEATKNEGNSLCIKKESTETQGNNGAQSDADRDALVRPSGVSKAKLEKLRIANIKTALMLSVVALVFIFAFLPAWLMALKVVPMNVIVFYMYFLYNVANPVIYAFMNPNFRNQLKAIFERCR</sequence>
<feature type="domain" description="G-protein coupled receptors family 1 profile" evidence="8">
    <location>
        <begin position="46"/>
        <end position="336"/>
    </location>
</feature>
<dbReference type="GO" id="GO:0042277">
    <property type="term" value="F:peptide binding"/>
    <property type="evidence" value="ECO:0007669"/>
    <property type="project" value="TreeGrafter"/>
</dbReference>
<keyword evidence="5 7" id="KW-0472">Membrane</keyword>
<evidence type="ECO:0000256" key="6">
    <source>
        <dbReference type="ARBA" id="ARBA00023170"/>
    </source>
</evidence>
<organism evidence="9 10">
    <name type="scientific">Potamilus streckersoni</name>
    <dbReference type="NCBI Taxonomy" id="2493646"/>
    <lineage>
        <taxon>Eukaryota</taxon>
        <taxon>Metazoa</taxon>
        <taxon>Spiralia</taxon>
        <taxon>Lophotrochozoa</taxon>
        <taxon>Mollusca</taxon>
        <taxon>Bivalvia</taxon>
        <taxon>Autobranchia</taxon>
        <taxon>Heteroconchia</taxon>
        <taxon>Palaeoheterodonta</taxon>
        <taxon>Unionida</taxon>
        <taxon>Unionoidea</taxon>
        <taxon>Unionidae</taxon>
        <taxon>Ambleminae</taxon>
        <taxon>Lampsilini</taxon>
        <taxon>Potamilus</taxon>
    </lineage>
</organism>
<dbReference type="Gene3D" id="1.20.1070.10">
    <property type="entry name" value="Rhodopsin 7-helix transmembrane proteins"/>
    <property type="match status" value="1"/>
</dbReference>
<dbReference type="EMBL" id="JAEAOA010002125">
    <property type="protein sequence ID" value="KAK3604547.1"/>
    <property type="molecule type" value="Genomic_DNA"/>
</dbReference>
<evidence type="ECO:0000256" key="1">
    <source>
        <dbReference type="ARBA" id="ARBA00004651"/>
    </source>
</evidence>
<feature type="transmembrane region" description="Helical" evidence="7">
    <location>
        <begin position="290"/>
        <end position="311"/>
    </location>
</feature>
<feature type="transmembrane region" description="Helical" evidence="7">
    <location>
        <begin position="26"/>
        <end position="53"/>
    </location>
</feature>
<keyword evidence="3 7" id="KW-0812">Transmembrane</keyword>
<keyword evidence="4 7" id="KW-1133">Transmembrane helix</keyword>
<evidence type="ECO:0000256" key="5">
    <source>
        <dbReference type="ARBA" id="ARBA00023136"/>
    </source>
</evidence>
<evidence type="ECO:0000259" key="8">
    <source>
        <dbReference type="PROSITE" id="PS50262"/>
    </source>
</evidence>
<comment type="caution">
    <text evidence="9">The sequence shown here is derived from an EMBL/GenBank/DDBJ whole genome shotgun (WGS) entry which is preliminary data.</text>
</comment>
<feature type="transmembrane region" description="Helical" evidence="7">
    <location>
        <begin position="165"/>
        <end position="185"/>
    </location>
</feature>
<dbReference type="Pfam" id="PF00001">
    <property type="entry name" value="7tm_1"/>
    <property type="match status" value="1"/>
</dbReference>
<gene>
    <name evidence="9" type="ORF">CHS0354_036276</name>
</gene>
<dbReference type="GO" id="GO:0032870">
    <property type="term" value="P:cellular response to hormone stimulus"/>
    <property type="evidence" value="ECO:0007669"/>
    <property type="project" value="TreeGrafter"/>
</dbReference>
<evidence type="ECO:0000256" key="3">
    <source>
        <dbReference type="ARBA" id="ARBA00022692"/>
    </source>
</evidence>
<feature type="transmembrane region" description="Helical" evidence="7">
    <location>
        <begin position="74"/>
        <end position="97"/>
    </location>
</feature>
<evidence type="ECO:0000313" key="10">
    <source>
        <dbReference type="Proteomes" id="UP001195483"/>
    </source>
</evidence>
<dbReference type="Proteomes" id="UP001195483">
    <property type="component" value="Unassembled WGS sequence"/>
</dbReference>
<evidence type="ECO:0000256" key="7">
    <source>
        <dbReference type="SAM" id="Phobius"/>
    </source>
</evidence>
<dbReference type="GO" id="GO:0004930">
    <property type="term" value="F:G protein-coupled receptor activity"/>
    <property type="evidence" value="ECO:0007669"/>
    <property type="project" value="InterPro"/>
</dbReference>
<dbReference type="AlphaFoldDB" id="A0AAE0W8Q4"/>
<reference evidence="9" key="3">
    <citation type="submission" date="2023-05" db="EMBL/GenBank/DDBJ databases">
        <authorList>
            <person name="Smith C.H."/>
        </authorList>
    </citation>
    <scope>NUCLEOTIDE SEQUENCE</scope>
    <source>
        <strain evidence="9">CHS0354</strain>
        <tissue evidence="9">Mantle</tissue>
    </source>
</reference>
<protein>
    <recommendedName>
        <fullName evidence="8">G-protein coupled receptors family 1 profile domain-containing protein</fullName>
    </recommendedName>
</protein>
<keyword evidence="6" id="KW-0675">Receptor</keyword>
<keyword evidence="2" id="KW-1003">Cell membrane</keyword>
<dbReference type="PROSITE" id="PS50262">
    <property type="entry name" value="G_PROTEIN_RECEP_F1_2"/>
    <property type="match status" value="1"/>
</dbReference>
<feature type="transmembrane region" description="Helical" evidence="7">
    <location>
        <begin position="317"/>
        <end position="338"/>
    </location>
</feature>
<keyword evidence="10" id="KW-1185">Reference proteome</keyword>
<dbReference type="PRINTS" id="PR00237">
    <property type="entry name" value="GPCRRHODOPSN"/>
</dbReference>
<accession>A0AAE0W8Q4</accession>
<name>A0AAE0W8Q4_9BIVA</name>
<reference evidence="9" key="2">
    <citation type="journal article" date="2021" name="Genome Biol. Evol.">
        <title>Developing a high-quality reference genome for a parasitic bivalve with doubly uniparental inheritance (Bivalvia: Unionida).</title>
        <authorList>
            <person name="Smith C.H."/>
        </authorList>
    </citation>
    <scope>NUCLEOTIDE SEQUENCE</scope>
    <source>
        <strain evidence="9">CHS0354</strain>
        <tissue evidence="9">Mantle</tissue>
    </source>
</reference>
<dbReference type="PANTHER" id="PTHR24241">
    <property type="entry name" value="NEUROPEPTIDE RECEPTOR-RELATED G-PROTEIN COUPLED RECEPTOR"/>
    <property type="match status" value="1"/>
</dbReference>
<reference evidence="9" key="1">
    <citation type="journal article" date="2021" name="Genome Biol. Evol.">
        <title>A High-Quality Reference Genome for a Parasitic Bivalve with Doubly Uniparental Inheritance (Bivalvia: Unionida).</title>
        <authorList>
            <person name="Smith C.H."/>
        </authorList>
    </citation>
    <scope>NUCLEOTIDE SEQUENCE</scope>
    <source>
        <strain evidence="9">CHS0354</strain>
    </source>
</reference>
<dbReference type="SUPFAM" id="SSF81321">
    <property type="entry name" value="Family A G protein-coupled receptor-like"/>
    <property type="match status" value="1"/>
</dbReference>
<evidence type="ECO:0000313" key="9">
    <source>
        <dbReference type="EMBL" id="KAK3604547.1"/>
    </source>
</evidence>
<evidence type="ECO:0000256" key="4">
    <source>
        <dbReference type="ARBA" id="ARBA00022989"/>
    </source>
</evidence>
<dbReference type="GO" id="GO:0005886">
    <property type="term" value="C:plasma membrane"/>
    <property type="evidence" value="ECO:0007669"/>
    <property type="project" value="UniProtKB-SubCell"/>
</dbReference>
<dbReference type="PANTHER" id="PTHR24241:SF76">
    <property type="entry name" value="NEUROPEPTIDE SIFAMIDE RECEPTOR"/>
    <property type="match status" value="1"/>
</dbReference>
<comment type="subcellular location">
    <subcellularLocation>
        <location evidence="1">Cell membrane</location>
        <topology evidence="1">Multi-pass membrane protein</topology>
    </subcellularLocation>
</comment>
<dbReference type="InterPro" id="IPR017452">
    <property type="entry name" value="GPCR_Rhodpsn_7TM"/>
</dbReference>
<dbReference type="InterPro" id="IPR000276">
    <property type="entry name" value="GPCR_Rhodpsn"/>
</dbReference>